<dbReference type="AlphaFoldDB" id="A0A8S4C042"/>
<dbReference type="PIRSF" id="PIRSF006162">
    <property type="entry name" value="PgpA"/>
    <property type="match status" value="1"/>
</dbReference>
<accession>A0A8S4C042</accession>
<keyword evidence="1" id="KW-1133">Transmembrane helix</keyword>
<gene>
    <name evidence="3" type="ORF">MHYMCMPASI_00428</name>
</gene>
<proteinExistence type="predicted"/>
<name>A0A8S4C042_9ACAR</name>
<protein>
    <submittedName>
        <fullName evidence="3">Phosphatidylglycerophosphatase A</fullName>
    </submittedName>
</protein>
<comment type="caution">
    <text evidence="3">The sequence shown here is derived from an EMBL/GenBank/DDBJ whole genome shotgun (WGS) entry which is preliminary data.</text>
</comment>
<feature type="transmembrane region" description="Helical" evidence="1">
    <location>
        <begin position="69"/>
        <end position="89"/>
    </location>
</feature>
<feature type="transmembrane region" description="Helical" evidence="1">
    <location>
        <begin position="174"/>
        <end position="196"/>
    </location>
</feature>
<dbReference type="CDD" id="cd06971">
    <property type="entry name" value="PgpA"/>
    <property type="match status" value="1"/>
</dbReference>
<dbReference type="InterPro" id="IPR007686">
    <property type="entry name" value="YutG/PgpA"/>
</dbReference>
<dbReference type="PANTHER" id="PTHR36305:SF1">
    <property type="entry name" value="PHOSPHATIDYLGLYCEROPHOSPHATASE A"/>
    <property type="match status" value="1"/>
</dbReference>
<dbReference type="Pfam" id="PF04608">
    <property type="entry name" value="PgpA"/>
    <property type="match status" value="1"/>
</dbReference>
<dbReference type="PANTHER" id="PTHR36305">
    <property type="entry name" value="PHOSPHATIDYLGLYCEROPHOSPHATASE A"/>
    <property type="match status" value="1"/>
</dbReference>
<dbReference type="EMBL" id="CAJVAF010000181">
    <property type="protein sequence ID" value="CAG7591353.1"/>
    <property type="molecule type" value="Genomic_DNA"/>
</dbReference>
<dbReference type="GO" id="GO:0008962">
    <property type="term" value="F:phosphatidylglycerophosphatase activity"/>
    <property type="evidence" value="ECO:0007669"/>
    <property type="project" value="InterPro"/>
</dbReference>
<dbReference type="GO" id="GO:0006629">
    <property type="term" value="P:lipid metabolic process"/>
    <property type="evidence" value="ECO:0007669"/>
    <property type="project" value="InterPro"/>
</dbReference>
<feature type="transmembrane region" description="Helical" evidence="1">
    <location>
        <begin position="133"/>
        <end position="153"/>
    </location>
</feature>
<evidence type="ECO:0000313" key="3">
    <source>
        <dbReference type="EMBL" id="CAG7591353.1"/>
    </source>
</evidence>
<evidence type="ECO:0000313" key="4">
    <source>
        <dbReference type="Proteomes" id="UP000837675"/>
    </source>
</evidence>
<keyword evidence="1" id="KW-0472">Membrane</keyword>
<dbReference type="Proteomes" id="UP000837675">
    <property type="component" value="Unassembled WGS sequence"/>
</dbReference>
<keyword evidence="1" id="KW-0812">Transmembrane</keyword>
<evidence type="ECO:0000256" key="1">
    <source>
        <dbReference type="SAM" id="Phobius"/>
    </source>
</evidence>
<feature type="transmembrane region" description="Helical" evidence="1">
    <location>
        <begin position="32"/>
        <end position="57"/>
    </location>
</feature>
<sequence>MFFNPGYKRVLKLLREIQKKRLNYSFKPTTIIVTWFFLGLFPIAPGTIASLSVYPIYNFLIISSTSYEEIALGFFVLSLIFLSLGWFSISRFQAQTLTHDHQSIVIDEVVGQLLTFAISCKSLLKLGVALSPYFPYHATTLAFFIGVIFFRFFDIKKPFFLKTIDRHMKGAFAVMLDDVLAAIFAGVTITIIYQIYDHFFRYYI</sequence>
<dbReference type="Gene3D" id="1.10.3760.10">
    <property type="entry name" value="PgpA-like"/>
    <property type="match status" value="1"/>
</dbReference>
<dbReference type="InterPro" id="IPR036681">
    <property type="entry name" value="PgpA-like_sf"/>
</dbReference>
<evidence type="ECO:0000259" key="2">
    <source>
        <dbReference type="Pfam" id="PF04608"/>
    </source>
</evidence>
<dbReference type="SUPFAM" id="SSF101307">
    <property type="entry name" value="YutG-like"/>
    <property type="match status" value="1"/>
</dbReference>
<dbReference type="InterPro" id="IPR026037">
    <property type="entry name" value="PgpA"/>
</dbReference>
<keyword evidence="4" id="KW-1185">Reference proteome</keyword>
<organism evidence="3 4">
    <name type="scientific">Hyalomma marginatum</name>
    <dbReference type="NCBI Taxonomy" id="34627"/>
    <lineage>
        <taxon>Eukaryota</taxon>
        <taxon>Metazoa</taxon>
        <taxon>Ecdysozoa</taxon>
        <taxon>Arthropoda</taxon>
        <taxon>Chelicerata</taxon>
        <taxon>Arachnida</taxon>
        <taxon>Acari</taxon>
        <taxon>Parasitiformes</taxon>
        <taxon>Ixodida</taxon>
        <taxon>Ixodoidea</taxon>
        <taxon>Ixodidae</taxon>
        <taxon>Hyalomminae</taxon>
        <taxon>Hyalomma</taxon>
    </lineage>
</organism>
<feature type="domain" description="YutG/PgpA" evidence="2">
    <location>
        <begin position="31"/>
        <end position="192"/>
    </location>
</feature>
<reference evidence="3" key="1">
    <citation type="submission" date="2021-06" db="EMBL/GenBank/DDBJ databases">
        <authorList>
            <person name="Nardi T."/>
            <person name="Nardi T."/>
        </authorList>
    </citation>
    <scope>NUCLEOTIDE SEQUENCE</scope>
</reference>